<dbReference type="Gene3D" id="1.10.10.10">
    <property type="entry name" value="Winged helix-like DNA-binding domain superfamily/Winged helix DNA-binding domain"/>
    <property type="match status" value="1"/>
</dbReference>
<dbReference type="PANTHER" id="PTHR46889:SF5">
    <property type="entry name" value="INTEGRASE PROTEIN"/>
    <property type="match status" value="1"/>
</dbReference>
<dbReference type="KEGG" id="cva:CVAR_2974"/>
<dbReference type="GO" id="GO:0004803">
    <property type="term" value="F:transposase activity"/>
    <property type="evidence" value="ECO:0007669"/>
    <property type="project" value="InterPro"/>
</dbReference>
<accession>G0HI54</accession>
<comment type="function">
    <text evidence="1">Involved in the transposition of the insertion sequence.</text>
</comment>
<dbReference type="NCBIfam" id="NF033516">
    <property type="entry name" value="transpos_IS3"/>
    <property type="match status" value="1"/>
</dbReference>
<dbReference type="Gene3D" id="3.30.420.10">
    <property type="entry name" value="Ribonuclease H-like superfamily/Ribonuclease H"/>
    <property type="match status" value="1"/>
</dbReference>
<reference evidence="4 5" key="1">
    <citation type="journal article" date="2011" name="BMC Genomics">
        <title>Complete genome sequence of Corynebacterium variabile DSM 44702 isolated from the surface of smear-ripened cheeses and insights into cheese ripening and flavor generation.</title>
        <authorList>
            <person name="Schroeder J."/>
            <person name="Maus I."/>
            <person name="Trost E."/>
            <person name="Tauch A."/>
        </authorList>
    </citation>
    <scope>NUCLEOTIDE SEQUENCE [LARGE SCALE GENOMIC DNA]</scope>
    <source>
        <strain evidence="5">DSM 44702 / JCM 12073 / NCIMB 30131</strain>
    </source>
</reference>
<dbReference type="InterPro" id="IPR025948">
    <property type="entry name" value="HTH-like_dom"/>
</dbReference>
<name>G0HI54_CORVD</name>
<evidence type="ECO:0000259" key="3">
    <source>
        <dbReference type="PROSITE" id="PS50994"/>
    </source>
</evidence>
<organism evidence="4 5">
    <name type="scientific">Corynebacterium variabile (strain DSM 44702 / CIP 107183 / JCM 12073 / NCIMB 30131)</name>
    <name type="common">Corynebacterium mooreparkense</name>
    <dbReference type="NCBI Taxonomy" id="858619"/>
    <lineage>
        <taxon>Bacteria</taxon>
        <taxon>Bacillati</taxon>
        <taxon>Actinomycetota</taxon>
        <taxon>Actinomycetes</taxon>
        <taxon>Mycobacteriales</taxon>
        <taxon>Corynebacteriaceae</taxon>
        <taxon>Corynebacterium</taxon>
    </lineage>
</organism>
<dbReference type="InterPro" id="IPR001584">
    <property type="entry name" value="Integrase_cat-core"/>
</dbReference>
<dbReference type="GO" id="GO:0006313">
    <property type="term" value="P:DNA transposition"/>
    <property type="evidence" value="ECO:0007669"/>
    <property type="project" value="InterPro"/>
</dbReference>
<evidence type="ECO:0000256" key="1">
    <source>
        <dbReference type="ARBA" id="ARBA00002286"/>
    </source>
</evidence>
<dbReference type="Pfam" id="PF00665">
    <property type="entry name" value="rve"/>
    <property type="match status" value="1"/>
</dbReference>
<sequence length="406" mass="45187">MPSKYTPELKARAIELVLHAQGDPDTARGAVSRIADELNISRETLRIWVRTHKESGMAAPTESVDLEAENRRLRKELAESQRANEILKKASAFFAADARATHTSSRRLHRRQPCSLRGLAPIIRVLSDTPARIAVSTYYAVKSRPASARSVRDDEVAAALHCIYADNYSCYGARKLWAEINREGTFGHVARCTVERIMGREGLRGIRRRVKKPATRSADADECPDDLVDRDFDVEFPNMLWVADITYIPTRAGWVCVAFVLDAATREIVGWQVTNHLRASLARDALDMALSARLRAGQDVSGLIHHSDRGVQYRSVAYGKSLADSKVVASVGSKGDSYDNVMAEALNSVFKAELIDRRTWPALTDVIVETSKWVGWYNTRRLHSAVGYVPPVQAHRQLLDKQAVAA</sequence>
<dbReference type="InterPro" id="IPR048020">
    <property type="entry name" value="Transpos_IS3"/>
</dbReference>
<dbReference type="InterPro" id="IPR036397">
    <property type="entry name" value="RNaseH_sf"/>
</dbReference>
<dbReference type="SUPFAM" id="SSF53098">
    <property type="entry name" value="Ribonuclease H-like"/>
    <property type="match status" value="1"/>
</dbReference>
<dbReference type="InterPro" id="IPR009057">
    <property type="entry name" value="Homeodomain-like_sf"/>
</dbReference>
<dbReference type="GO" id="GO:0003677">
    <property type="term" value="F:DNA binding"/>
    <property type="evidence" value="ECO:0007669"/>
    <property type="project" value="InterPro"/>
</dbReference>
<proteinExistence type="predicted"/>
<dbReference type="InterPro" id="IPR002514">
    <property type="entry name" value="Transposase_8"/>
</dbReference>
<feature type="coiled-coil region" evidence="2">
    <location>
        <begin position="63"/>
        <end position="90"/>
    </location>
</feature>
<protein>
    <submittedName>
        <fullName evidence="4">Transposase for insertion sequence element</fullName>
    </submittedName>
</protein>
<evidence type="ECO:0000256" key="2">
    <source>
        <dbReference type="SAM" id="Coils"/>
    </source>
</evidence>
<dbReference type="SUPFAM" id="SSF46689">
    <property type="entry name" value="Homeodomain-like"/>
    <property type="match status" value="1"/>
</dbReference>
<feature type="domain" description="Integrase catalytic" evidence="3">
    <location>
        <begin position="233"/>
        <end position="398"/>
    </location>
</feature>
<dbReference type="AlphaFoldDB" id="G0HI54"/>
<keyword evidence="2" id="KW-0175">Coiled coil</keyword>
<gene>
    <name evidence="4" type="ordered locus">CVAR_2974</name>
</gene>
<dbReference type="Pfam" id="PF01527">
    <property type="entry name" value="HTH_Tnp_1"/>
    <property type="match status" value="1"/>
</dbReference>
<dbReference type="InterPro" id="IPR012337">
    <property type="entry name" value="RNaseH-like_sf"/>
</dbReference>
<evidence type="ECO:0000313" key="5">
    <source>
        <dbReference type="Proteomes" id="UP000006659"/>
    </source>
</evidence>
<dbReference type="GO" id="GO:0015074">
    <property type="term" value="P:DNA integration"/>
    <property type="evidence" value="ECO:0007669"/>
    <property type="project" value="InterPro"/>
</dbReference>
<dbReference type="RefSeq" id="WP_014011438.1">
    <property type="nucleotide sequence ID" value="NC_015859.1"/>
</dbReference>
<dbReference type="EMBL" id="CP002917">
    <property type="protein sequence ID" value="AEK38316.1"/>
    <property type="molecule type" value="Genomic_DNA"/>
</dbReference>
<dbReference type="PANTHER" id="PTHR46889">
    <property type="entry name" value="TRANSPOSASE INSF FOR INSERTION SEQUENCE IS3B-RELATED"/>
    <property type="match status" value="1"/>
</dbReference>
<dbReference type="eggNOG" id="COG2801">
    <property type="taxonomic scope" value="Bacteria"/>
</dbReference>
<dbReference type="Proteomes" id="UP000006659">
    <property type="component" value="Chromosome"/>
</dbReference>
<evidence type="ECO:0000313" key="4">
    <source>
        <dbReference type="EMBL" id="AEK38316.1"/>
    </source>
</evidence>
<dbReference type="PROSITE" id="PS50994">
    <property type="entry name" value="INTEGRASE"/>
    <property type="match status" value="1"/>
</dbReference>
<dbReference type="STRING" id="858619.CVAR_2974"/>
<dbReference type="InterPro" id="IPR036388">
    <property type="entry name" value="WH-like_DNA-bd_sf"/>
</dbReference>
<dbReference type="Pfam" id="PF13276">
    <property type="entry name" value="HTH_21"/>
    <property type="match status" value="1"/>
</dbReference>
<dbReference type="HOGENOM" id="CLU_027402_4_2_11"/>
<dbReference type="InterPro" id="IPR050900">
    <property type="entry name" value="Transposase_IS3/IS150/IS904"/>
</dbReference>